<dbReference type="Proteomes" id="UP000292347">
    <property type="component" value="Unassembled WGS sequence"/>
</dbReference>
<keyword evidence="2" id="KW-1185">Reference proteome</keyword>
<name>A0A4Q2J194_9SPHN</name>
<accession>A0A4Q2J194</accession>
<protein>
    <submittedName>
        <fullName evidence="1">Phage portal protein</fullName>
    </submittedName>
</protein>
<dbReference type="GO" id="GO:0005198">
    <property type="term" value="F:structural molecule activity"/>
    <property type="evidence" value="ECO:0007669"/>
    <property type="project" value="InterPro"/>
</dbReference>
<dbReference type="AlphaFoldDB" id="A0A4Q2J194"/>
<dbReference type="GO" id="GO:0019068">
    <property type="term" value="P:virion assembly"/>
    <property type="evidence" value="ECO:0007669"/>
    <property type="project" value="InterPro"/>
</dbReference>
<proteinExistence type="predicted"/>
<gene>
    <name evidence="1" type="ORF">EO081_07485</name>
</gene>
<dbReference type="OrthoDB" id="9770450at2"/>
<sequence>MNVMDRAIQAVSPVWGAKRAAARRALGYLNKPTQRYVGKPGDWDRNTGNPDDARPARMVDRKRVIDLVASDPFARKALSALVNNTVGWGITGAPKKSPATFRKLWNDWLKVCDWYGRLGFYGLQELAVRTMFREGEAFIVFQTLSLAEANGTIPLRLQLLDAGMVATTIYSHGGNDVVDGLEYDARGRVVAYHFYEGRPSQRWASYRTVRVPAEDVIHLFVQEYVGQRRGQSVFNTIVKRLGDIDESVEAELVRKNVEACFAAFITQGVDDNGVVFGELQGDAEASPIGVQSEGLTPGMISRLGPGESVKFGDPKASGGLNDILRLALLSAAAGAGITYEHFGDLSNVNFSSYKAGNLEFQRSTGRIQFNTLIPVFLDRVASRFQEAAFLAGMMPNRSYEMTWSPPPFESIDRKGDAEADILEMAAGLESRPNLVVARGYDPDQLRAEIAEDRKQNGAAKLVFAGDAPPTQFAAAAATPAAA</sequence>
<dbReference type="RefSeq" id="WP_129341219.1">
    <property type="nucleotide sequence ID" value="NZ_JACIDD010000001.1"/>
</dbReference>
<evidence type="ECO:0000313" key="2">
    <source>
        <dbReference type="Proteomes" id="UP000292347"/>
    </source>
</evidence>
<organism evidence="1 2">
    <name type="scientific">Sphingomonas desiccabilis</name>
    <dbReference type="NCBI Taxonomy" id="429134"/>
    <lineage>
        <taxon>Bacteria</taxon>
        <taxon>Pseudomonadati</taxon>
        <taxon>Pseudomonadota</taxon>
        <taxon>Alphaproteobacteria</taxon>
        <taxon>Sphingomonadales</taxon>
        <taxon>Sphingomonadaceae</taxon>
        <taxon>Sphingomonas</taxon>
    </lineage>
</organism>
<dbReference type="EMBL" id="SDPT01000001">
    <property type="protein sequence ID" value="RXZ35450.1"/>
    <property type="molecule type" value="Genomic_DNA"/>
</dbReference>
<dbReference type="InterPro" id="IPR006429">
    <property type="entry name" value="Phage_lambda_portal"/>
</dbReference>
<evidence type="ECO:0000313" key="1">
    <source>
        <dbReference type="EMBL" id="RXZ35450.1"/>
    </source>
</evidence>
<reference evidence="1 2" key="1">
    <citation type="submission" date="2019-01" db="EMBL/GenBank/DDBJ databases">
        <title>Sphingomonas mucosissima sp. nov. and Sphingomonas desiccabilis sp. nov., from biological soil crusts in the Colorado Plateau, USA.</title>
        <authorList>
            <person name="Zhu D."/>
        </authorList>
    </citation>
    <scope>NUCLEOTIDE SEQUENCE [LARGE SCALE GENOMIC DNA]</scope>
    <source>
        <strain evidence="1 2">CP1D</strain>
    </source>
</reference>
<dbReference type="Pfam" id="PF05136">
    <property type="entry name" value="Phage_portal_2"/>
    <property type="match status" value="1"/>
</dbReference>
<dbReference type="NCBIfam" id="TIGR01539">
    <property type="entry name" value="portal_lambda"/>
    <property type="match status" value="1"/>
</dbReference>
<comment type="caution">
    <text evidence="1">The sequence shown here is derived from an EMBL/GenBank/DDBJ whole genome shotgun (WGS) entry which is preliminary data.</text>
</comment>